<name>A0A418X9Z6_9PSED</name>
<feature type="domain" description="HPP transmembrane region" evidence="2">
    <location>
        <begin position="1"/>
        <end position="56"/>
    </location>
</feature>
<dbReference type="InterPro" id="IPR058581">
    <property type="entry name" value="TM_HPP"/>
</dbReference>
<keyword evidence="1" id="KW-0472">Membrane</keyword>
<evidence type="ECO:0000259" key="2">
    <source>
        <dbReference type="Pfam" id="PF04982"/>
    </source>
</evidence>
<accession>A0A418X9Z6</accession>
<dbReference type="AlphaFoldDB" id="A0A418X9Z6"/>
<evidence type="ECO:0000313" key="3">
    <source>
        <dbReference type="EMBL" id="RJG09325.1"/>
    </source>
</evidence>
<reference evidence="3 4" key="1">
    <citation type="submission" date="2018-09" db="EMBL/GenBank/DDBJ databases">
        <authorList>
            <person name="Zhu H."/>
        </authorList>
    </citation>
    <scope>NUCLEOTIDE SEQUENCE [LARGE SCALE GENOMIC DNA]</scope>
    <source>
        <strain evidence="3 4">K1S02-6</strain>
    </source>
</reference>
<dbReference type="RefSeq" id="WP_119957100.1">
    <property type="nucleotide sequence ID" value="NZ_QYUR01000008.1"/>
</dbReference>
<evidence type="ECO:0000313" key="4">
    <source>
        <dbReference type="Proteomes" id="UP000284021"/>
    </source>
</evidence>
<dbReference type="PANTHER" id="PTHR33741">
    <property type="entry name" value="TRANSMEMBRANE PROTEIN DDB_G0269096-RELATED"/>
    <property type="match status" value="1"/>
</dbReference>
<dbReference type="Proteomes" id="UP000284021">
    <property type="component" value="Unassembled WGS sequence"/>
</dbReference>
<gene>
    <name evidence="3" type="ORF">D3879_26000</name>
</gene>
<keyword evidence="4" id="KW-1185">Reference proteome</keyword>
<comment type="caution">
    <text evidence="3">The sequence shown here is derived from an EMBL/GenBank/DDBJ whole genome shotgun (WGS) entry which is preliminary data.</text>
</comment>
<dbReference type="InterPro" id="IPR007065">
    <property type="entry name" value="HPP"/>
</dbReference>
<feature type="transmembrane region" description="Helical" evidence="1">
    <location>
        <begin position="27"/>
        <end position="47"/>
    </location>
</feature>
<proteinExistence type="predicted"/>
<keyword evidence="1" id="KW-0812">Transmembrane</keyword>
<sequence length="59" mass="6636">MMLTRTVHPPAGSNPVIIFLTLPGWDFLLYPTLTGALMLLVVALIFNNSVRSANYPKYW</sequence>
<organism evidence="3 4">
    <name type="scientific">Pseudomonas cavernicola</name>
    <dbReference type="NCBI Taxonomy" id="2320866"/>
    <lineage>
        <taxon>Bacteria</taxon>
        <taxon>Pseudomonadati</taxon>
        <taxon>Pseudomonadota</taxon>
        <taxon>Gammaproteobacteria</taxon>
        <taxon>Pseudomonadales</taxon>
        <taxon>Pseudomonadaceae</taxon>
        <taxon>Pseudomonas</taxon>
    </lineage>
</organism>
<dbReference type="PANTHER" id="PTHR33741:SF5">
    <property type="entry name" value="TRANSMEMBRANE PROTEIN DDB_G0269096-RELATED"/>
    <property type="match status" value="1"/>
</dbReference>
<dbReference type="Pfam" id="PF04982">
    <property type="entry name" value="TM_HPP"/>
    <property type="match status" value="1"/>
</dbReference>
<keyword evidence="1" id="KW-1133">Transmembrane helix</keyword>
<dbReference type="EMBL" id="QYUR01000008">
    <property type="protein sequence ID" value="RJG09325.1"/>
    <property type="molecule type" value="Genomic_DNA"/>
</dbReference>
<dbReference type="OrthoDB" id="9811720at2"/>
<protein>
    <submittedName>
        <fullName evidence="3">HPP family protein</fullName>
    </submittedName>
</protein>
<evidence type="ECO:0000256" key="1">
    <source>
        <dbReference type="SAM" id="Phobius"/>
    </source>
</evidence>